<dbReference type="SMART" id="SM00382">
    <property type="entry name" value="AAA"/>
    <property type="match status" value="2"/>
</dbReference>
<dbReference type="FunFam" id="3.40.50.300:FF:000169">
    <property type="entry name" value="ABC transporter C family member 3"/>
    <property type="match status" value="1"/>
</dbReference>
<keyword evidence="14" id="KW-1185">Reference proteome</keyword>
<dbReference type="InterPro" id="IPR044746">
    <property type="entry name" value="ABCC_6TM_D1"/>
</dbReference>
<dbReference type="InterPro" id="IPR011527">
    <property type="entry name" value="ABC1_TM_dom"/>
</dbReference>
<evidence type="ECO:0000256" key="2">
    <source>
        <dbReference type="ARBA" id="ARBA00009726"/>
    </source>
</evidence>
<evidence type="ECO:0000256" key="8">
    <source>
        <dbReference type="ARBA" id="ARBA00022989"/>
    </source>
</evidence>
<dbReference type="Gene3D" id="3.40.50.300">
    <property type="entry name" value="P-loop containing nucleotide triphosphate hydrolases"/>
    <property type="match status" value="2"/>
</dbReference>
<dbReference type="FunFam" id="3.40.50.300:FF:000508">
    <property type="entry name" value="ABC transporter C family member 5"/>
    <property type="match status" value="1"/>
</dbReference>
<sequence>MFERIRRSHAARAALRVFQRVRDGLKSSSGTGCFVPRIESYSIDGADPIAGSLEPCSPAGPKQRLVANGKCGCGGICSWRNPRSNESKDDAFLSSCGDQELRCDALPMSQSLGVLIRRLLSTLNASHERLTIRVSRLLGSLCNIGENNRSTCHLQSACNSSHGGELPWEKFALKFVLRACGHHIGAVILHLFFLTLWSGCFVWRNKLTSSGGANNDSSKNRKSLSQKPDLRLAYKATLGACVCLLVLNWVIAGWVLLFGWFQGWQKYPVLIASAAVTQGIAWLVISLLTKNSSGANRERYPGLLRAWWILSFIWSLSALPSTGFRQANDGLQEPLLNGHKYEKCGKQRVTDYSKTSFIGSATISWLNPLLAVGRRKHLELKDIPLLIPRDRAEASFSAFSASWNKLKEDKPSSPPSLAKALVKSFWREAVWTGAFAAINSCATYVGPYLIVDFVNYLGGKRRFRYEGYVLVISLFGSKFIETLAQRQWQFGTQVLGLHIRSALTAFVYRKGLSLSSRSRMSHATGEIINYMAVDVERVGEFSWYLHDIWVLPLQVLLALAILYKTVGLAAIATFVATGITLLINQPVANISEGFQDKLMEAKDERMKALSEALRSMRILKLQAWERRYLEKLEYLRKIECDWLAKALYAAAASTFIFWSAPMFVAASTFGTCVFLGVPLTAGRILSAIATFRALQSPLDGFPDLVTVMAQTKVSLDRLKSFLQEEELPLDDVIHLSYEEAGLDGEDEDYSSLEIEGGNFSWDPSAEVATLRHINMHISRGACVAICGTVGSGKSSLLSCILGEIPKITGTVKVTGTTAYVAQSPWIQSGTIEDNIRFGSPMEYMRYKNVLRVCALEKDLELLAFGDQTQIGERGINLSGGQKQRVQLARAVYQDADVYLLDDPFSAVDAHTGSYLFKECVLMTLASKTVIYVTHQVDFLPAADIILVMRDGEIVQAGQYEDLLQAGTDFSTLVGAHNEALESMDVNGYLRQDELEMGFPDDCDDLDGDDDSDTLSTTDSEQTITEYIDKEETGGDKPRQLVEDEQRETGSVRYEVYWTYLTSVSHGAYIPVIILVQVLFQVLQIGSSYWMAWATPAVAGEEQKVNNLTLILVYVSLAFGSSIFVFCRAMLVSFVGLLTAQKYFLNMLRNIFRAPMAFFDSTPTGRILSRASSDQSVLDLNMHFRFSGMMVASVQLVGVIAVMSQVTWEVLILFAPVVAICICIQRYYMASARELSRLVGIQKSPIVHHYSESIYGAATIRGFGQEQRFMKTNLKLFDRYARPFFHNFSAIEWLIIRMEILSTFVFASSMMIVIMFPPGIIDPSMAGLAVTYGLQLNAMQSRWVWNLCNVENKIISVERIQQFTKLPSEAPLEIEGCRPPKNWPIYGTIKLQHLQVRYSEHSPLVLHGITCTFPGGKKIGVVGRTGSGKSTLIQAIFRMVEPAGGKILIDGVDITTIGLHDLRSRLSIIPQDPTLFEGTIRGNLDPMEEHSDAEIWEALDKCQLGDVVRGKEEKLEASVSENGENWSVGQRQLLCMGRALLKRTRILVLDEATASVDSATDGVIQRTIRSEFAACTVVTVAHRIPTVVDSDYVLVLSDGLVAEYDAPMRLLEDKCTYFSRLVREYSFKSF</sequence>
<keyword evidence="6" id="KW-0547">Nucleotide-binding</keyword>
<evidence type="ECO:0000256" key="9">
    <source>
        <dbReference type="ARBA" id="ARBA00023136"/>
    </source>
</evidence>
<organism evidence="13 14">
    <name type="scientific">Marchantia polymorpha subsp. ruderalis</name>
    <dbReference type="NCBI Taxonomy" id="1480154"/>
    <lineage>
        <taxon>Eukaryota</taxon>
        <taxon>Viridiplantae</taxon>
        <taxon>Streptophyta</taxon>
        <taxon>Embryophyta</taxon>
        <taxon>Marchantiophyta</taxon>
        <taxon>Marchantiopsida</taxon>
        <taxon>Marchantiidae</taxon>
        <taxon>Marchantiales</taxon>
        <taxon>Marchantiaceae</taxon>
        <taxon>Marchantia</taxon>
    </lineage>
</organism>
<dbReference type="PROSITE" id="PS50929">
    <property type="entry name" value="ABC_TM1F"/>
    <property type="match status" value="2"/>
</dbReference>
<dbReference type="Gene3D" id="1.20.1560.10">
    <property type="entry name" value="ABC transporter type 1, transmembrane domain"/>
    <property type="match status" value="2"/>
</dbReference>
<feature type="transmembrane region" description="Helical" evidence="10">
    <location>
        <begin position="666"/>
        <end position="685"/>
    </location>
</feature>
<evidence type="ECO:0000256" key="7">
    <source>
        <dbReference type="ARBA" id="ARBA00022840"/>
    </source>
</evidence>
<dbReference type="PANTHER" id="PTHR24223">
    <property type="entry name" value="ATP-BINDING CASSETTE SUB-FAMILY C"/>
    <property type="match status" value="1"/>
</dbReference>
<dbReference type="CDD" id="cd03250">
    <property type="entry name" value="ABCC_MRP_domain1"/>
    <property type="match status" value="1"/>
</dbReference>
<evidence type="ECO:0000313" key="14">
    <source>
        <dbReference type="Proteomes" id="UP000077202"/>
    </source>
</evidence>
<dbReference type="SUPFAM" id="SSF90123">
    <property type="entry name" value="ABC transporter transmembrane region"/>
    <property type="match status" value="2"/>
</dbReference>
<dbReference type="PROSITE" id="PS00211">
    <property type="entry name" value="ABC_TRANSPORTER_1"/>
    <property type="match status" value="1"/>
</dbReference>
<dbReference type="PROSITE" id="PS50893">
    <property type="entry name" value="ABC_TRANSPORTER_2"/>
    <property type="match status" value="2"/>
</dbReference>
<reference evidence="13" key="1">
    <citation type="submission" date="2016-03" db="EMBL/GenBank/DDBJ databases">
        <title>Mechanisms controlling the formation of the plant cell surface in tip-growing cells are functionally conserved among land plants.</title>
        <authorList>
            <person name="Honkanen S."/>
            <person name="Jones V.A."/>
            <person name="Morieri G."/>
            <person name="Champion C."/>
            <person name="Hetherington A.J."/>
            <person name="Kelly S."/>
            <person name="Saint-Marcoux D."/>
            <person name="Proust H."/>
            <person name="Prescott H."/>
            <person name="Dolan L."/>
        </authorList>
    </citation>
    <scope>NUCLEOTIDE SEQUENCE [LARGE SCALE GENOMIC DNA]</scope>
    <source>
        <tissue evidence="13">Whole gametophyte</tissue>
    </source>
</reference>
<feature type="transmembrane region" description="Helical" evidence="10">
    <location>
        <begin position="184"/>
        <end position="203"/>
    </location>
</feature>
<evidence type="ECO:0000256" key="4">
    <source>
        <dbReference type="ARBA" id="ARBA00022692"/>
    </source>
</evidence>
<dbReference type="InterPro" id="IPR050173">
    <property type="entry name" value="ABC_transporter_C-like"/>
</dbReference>
<comment type="similarity">
    <text evidence="2">Belongs to the ABC transporter superfamily. ABCC family. Conjugate transporter (TC 3.A.1.208) subfamily.</text>
</comment>
<gene>
    <name evidence="13" type="ORF">AXG93_1962s1380</name>
</gene>
<dbReference type="InterPro" id="IPR017871">
    <property type="entry name" value="ABC_transporter-like_CS"/>
</dbReference>
<dbReference type="EMBL" id="LVLJ01001129">
    <property type="protein sequence ID" value="OAE31281.1"/>
    <property type="molecule type" value="Genomic_DNA"/>
</dbReference>
<evidence type="ECO:0000313" key="13">
    <source>
        <dbReference type="EMBL" id="OAE31281.1"/>
    </source>
</evidence>
<dbReference type="CDD" id="cd03244">
    <property type="entry name" value="ABCC_MRP_domain2"/>
    <property type="match status" value="1"/>
</dbReference>
<evidence type="ECO:0000256" key="10">
    <source>
        <dbReference type="SAM" id="Phobius"/>
    </source>
</evidence>
<dbReference type="SUPFAM" id="SSF52540">
    <property type="entry name" value="P-loop containing nucleoside triphosphate hydrolases"/>
    <property type="match status" value="2"/>
</dbReference>
<dbReference type="CDD" id="cd18580">
    <property type="entry name" value="ABC_6TM_ABCC_D2"/>
    <property type="match status" value="1"/>
</dbReference>
<keyword evidence="9 10" id="KW-0472">Membrane</keyword>
<accession>A0A176WF97</accession>
<dbReference type="InterPro" id="IPR044726">
    <property type="entry name" value="ABCC_6TM_D2"/>
</dbReference>
<keyword evidence="7" id="KW-0067">ATP-binding</keyword>
<dbReference type="GO" id="GO:0005524">
    <property type="term" value="F:ATP binding"/>
    <property type="evidence" value="ECO:0007669"/>
    <property type="project" value="UniProtKB-KW"/>
</dbReference>
<keyword evidence="4 10" id="KW-0812">Transmembrane</keyword>
<dbReference type="InterPro" id="IPR027417">
    <property type="entry name" value="P-loop_NTPase"/>
</dbReference>
<feature type="transmembrane region" description="Helical" evidence="10">
    <location>
        <begin position="267"/>
        <end position="288"/>
    </location>
</feature>
<dbReference type="InterPro" id="IPR036640">
    <property type="entry name" value="ABC1_TM_sf"/>
</dbReference>
<dbReference type="PANTHER" id="PTHR24223:SF189">
    <property type="entry name" value="ABC TRANSPORTER C FAMILY MEMBER 5"/>
    <property type="match status" value="1"/>
</dbReference>
<dbReference type="GO" id="GO:0140359">
    <property type="term" value="F:ABC-type transporter activity"/>
    <property type="evidence" value="ECO:0007669"/>
    <property type="project" value="InterPro"/>
</dbReference>
<keyword evidence="8 10" id="KW-1133">Transmembrane helix</keyword>
<feature type="domain" description="ABC transporter" evidence="11">
    <location>
        <begin position="1388"/>
        <end position="1622"/>
    </location>
</feature>
<feature type="transmembrane region" description="Helical" evidence="10">
    <location>
        <begin position="232"/>
        <end position="261"/>
    </location>
</feature>
<dbReference type="Proteomes" id="UP000077202">
    <property type="component" value="Unassembled WGS sequence"/>
</dbReference>
<comment type="caution">
    <text evidence="13">The sequence shown here is derived from an EMBL/GenBank/DDBJ whole genome shotgun (WGS) entry which is preliminary data.</text>
</comment>
<dbReference type="InterPro" id="IPR003439">
    <property type="entry name" value="ABC_transporter-like_ATP-bd"/>
</dbReference>
<dbReference type="InterPro" id="IPR003593">
    <property type="entry name" value="AAA+_ATPase"/>
</dbReference>
<feature type="transmembrane region" description="Helical" evidence="10">
    <location>
        <begin position="1067"/>
        <end position="1090"/>
    </location>
</feature>
<evidence type="ECO:0000256" key="1">
    <source>
        <dbReference type="ARBA" id="ARBA00004141"/>
    </source>
</evidence>
<feature type="domain" description="ABC transporter" evidence="11">
    <location>
        <begin position="752"/>
        <end position="975"/>
    </location>
</feature>
<dbReference type="GO" id="GO:0016020">
    <property type="term" value="C:membrane"/>
    <property type="evidence" value="ECO:0007669"/>
    <property type="project" value="UniProtKB-SubCell"/>
</dbReference>
<evidence type="ECO:0000259" key="11">
    <source>
        <dbReference type="PROSITE" id="PS50893"/>
    </source>
</evidence>
<evidence type="ECO:0000259" key="12">
    <source>
        <dbReference type="PROSITE" id="PS50929"/>
    </source>
</evidence>
<feature type="transmembrane region" description="Helical" evidence="10">
    <location>
        <begin position="429"/>
        <end position="451"/>
    </location>
</feature>
<name>A0A176WF97_MARPO</name>
<dbReference type="FunFam" id="1.20.1560.10:FF:000002">
    <property type="entry name" value="ABC transporter C family member 5"/>
    <property type="match status" value="1"/>
</dbReference>
<feature type="transmembrane region" description="Helical" evidence="10">
    <location>
        <begin position="1209"/>
        <end position="1227"/>
    </location>
</feature>
<evidence type="ECO:0000256" key="5">
    <source>
        <dbReference type="ARBA" id="ARBA00022737"/>
    </source>
</evidence>
<keyword evidence="3" id="KW-0813">Transport</keyword>
<evidence type="ECO:0000256" key="3">
    <source>
        <dbReference type="ARBA" id="ARBA00022448"/>
    </source>
</evidence>
<feature type="transmembrane region" description="Helical" evidence="10">
    <location>
        <begin position="555"/>
        <end position="583"/>
    </location>
</feature>
<keyword evidence="5" id="KW-0677">Repeat</keyword>
<dbReference type="Pfam" id="PF00005">
    <property type="entry name" value="ABC_tran"/>
    <property type="match status" value="2"/>
</dbReference>
<dbReference type="Pfam" id="PF00664">
    <property type="entry name" value="ABC_membrane"/>
    <property type="match status" value="2"/>
</dbReference>
<evidence type="ECO:0000256" key="6">
    <source>
        <dbReference type="ARBA" id="ARBA00022741"/>
    </source>
</evidence>
<protein>
    <submittedName>
        <fullName evidence="13">Uncharacterized protein</fullName>
    </submittedName>
</protein>
<comment type="subcellular location">
    <subcellularLocation>
        <location evidence="1">Membrane</location>
        <topology evidence="1">Multi-pass membrane protein</topology>
    </subcellularLocation>
</comment>
<feature type="transmembrane region" description="Helical" evidence="10">
    <location>
        <begin position="1293"/>
        <end position="1315"/>
    </location>
</feature>
<proteinExistence type="inferred from homology"/>
<dbReference type="GO" id="GO:0016887">
    <property type="term" value="F:ATP hydrolysis activity"/>
    <property type="evidence" value="ECO:0007669"/>
    <property type="project" value="InterPro"/>
</dbReference>
<dbReference type="CDD" id="cd18579">
    <property type="entry name" value="ABC_6TM_ABCC_D1"/>
    <property type="match status" value="1"/>
</dbReference>
<feature type="transmembrane region" description="Helical" evidence="10">
    <location>
        <begin position="1110"/>
        <end position="1139"/>
    </location>
</feature>
<feature type="domain" description="ABC transmembrane type-1" evidence="12">
    <location>
        <begin position="1071"/>
        <end position="1335"/>
    </location>
</feature>
<feature type="domain" description="ABC transmembrane type-1" evidence="12">
    <location>
        <begin position="430"/>
        <end position="710"/>
    </location>
</feature>
<dbReference type="FunFam" id="1.20.1560.10:FF:000003">
    <property type="entry name" value="ABC transporter C family member 10"/>
    <property type="match status" value="1"/>
</dbReference>